<dbReference type="EMBL" id="CADCUS010000324">
    <property type="protein sequence ID" value="CAA9413988.1"/>
    <property type="molecule type" value="Genomic_DNA"/>
</dbReference>
<feature type="compositionally biased region" description="Low complexity" evidence="1">
    <location>
        <begin position="38"/>
        <end position="50"/>
    </location>
</feature>
<reference evidence="2" key="1">
    <citation type="submission" date="2020-02" db="EMBL/GenBank/DDBJ databases">
        <authorList>
            <person name="Meier V. D."/>
        </authorList>
    </citation>
    <scope>NUCLEOTIDE SEQUENCE</scope>
    <source>
        <strain evidence="2">AVDCRST_MAG66</strain>
    </source>
</reference>
<accession>A0A6J4PL56</accession>
<sequence length="50" mass="5749">MIDQPPTRWRRNPARPLATWYTSHVSERQRADHRHSASRSARPGAAGERA</sequence>
<feature type="region of interest" description="Disordered" evidence="1">
    <location>
        <begin position="23"/>
        <end position="50"/>
    </location>
</feature>
<name>A0A6J4PL56_9PSEU</name>
<gene>
    <name evidence="2" type="ORF">AVDCRST_MAG66-2212</name>
</gene>
<evidence type="ECO:0000313" key="2">
    <source>
        <dbReference type="EMBL" id="CAA9413988.1"/>
    </source>
</evidence>
<evidence type="ECO:0000256" key="1">
    <source>
        <dbReference type="SAM" id="MobiDB-lite"/>
    </source>
</evidence>
<organism evidence="2">
    <name type="scientific">uncultured Pseudonocardia sp</name>
    <dbReference type="NCBI Taxonomy" id="211455"/>
    <lineage>
        <taxon>Bacteria</taxon>
        <taxon>Bacillati</taxon>
        <taxon>Actinomycetota</taxon>
        <taxon>Actinomycetes</taxon>
        <taxon>Pseudonocardiales</taxon>
        <taxon>Pseudonocardiaceae</taxon>
        <taxon>Pseudonocardia</taxon>
        <taxon>environmental samples</taxon>
    </lineage>
</organism>
<dbReference type="AlphaFoldDB" id="A0A6J4PL56"/>
<protein>
    <submittedName>
        <fullName evidence="2">Uncharacterized protein</fullName>
    </submittedName>
</protein>
<proteinExistence type="predicted"/>